<evidence type="ECO:0000313" key="4">
    <source>
        <dbReference type="EMBL" id="AKA24892.1"/>
    </source>
</evidence>
<dbReference type="EMBL" id="CP011110">
    <property type="protein sequence ID" value="AKA24892.1"/>
    <property type="molecule type" value="Genomic_DNA"/>
</dbReference>
<name>A0A0D5Y1L4_9PSED</name>
<accession>A0A0D5Y1L4</accession>
<organism evidence="4 5">
    <name type="scientific">Pseudomonas chlororaphis</name>
    <dbReference type="NCBI Taxonomy" id="587753"/>
    <lineage>
        <taxon>Bacteria</taxon>
        <taxon>Pseudomonadati</taxon>
        <taxon>Pseudomonadota</taxon>
        <taxon>Gammaproteobacteria</taxon>
        <taxon>Pseudomonadales</taxon>
        <taxon>Pseudomonadaceae</taxon>
        <taxon>Pseudomonas</taxon>
    </lineage>
</organism>
<dbReference type="RefSeq" id="WP_045883612.1">
    <property type="nucleotide sequence ID" value="NZ_CP011110.1"/>
</dbReference>
<evidence type="ECO:0000313" key="5">
    <source>
        <dbReference type="Proteomes" id="UP000032748"/>
    </source>
</evidence>
<dbReference type="InterPro" id="IPR011979">
    <property type="entry name" value="Antitox_Xre"/>
</dbReference>
<gene>
    <name evidence="4" type="ORF">PCL1606_34410</name>
</gene>
<dbReference type="Pfam" id="PF20432">
    <property type="entry name" value="Xre-like-HTH"/>
    <property type="match status" value="1"/>
</dbReference>
<dbReference type="AlphaFoldDB" id="A0A0D5Y1L4"/>
<evidence type="ECO:0000256" key="1">
    <source>
        <dbReference type="SAM" id="MobiDB-lite"/>
    </source>
</evidence>
<dbReference type="Pfam" id="PF09722">
    <property type="entry name" value="Xre_MbcA_ParS_C"/>
    <property type="match status" value="1"/>
</dbReference>
<dbReference type="InterPro" id="IPR024467">
    <property type="entry name" value="Xre/MbcA/ParS-like_toxin-bd"/>
</dbReference>
<dbReference type="GO" id="GO:0003677">
    <property type="term" value="F:DNA binding"/>
    <property type="evidence" value="ECO:0007669"/>
    <property type="project" value="InterPro"/>
</dbReference>
<dbReference type="PATRIC" id="fig|587753.10.peg.3427"/>
<dbReference type="NCBIfam" id="TIGR02293">
    <property type="entry name" value="TAS_TIGR02293"/>
    <property type="match status" value="1"/>
</dbReference>
<dbReference type="InterPro" id="IPR046847">
    <property type="entry name" value="Xre-like_HTH"/>
</dbReference>
<evidence type="ECO:0000259" key="2">
    <source>
        <dbReference type="Pfam" id="PF09722"/>
    </source>
</evidence>
<reference evidence="4 5" key="1">
    <citation type="journal article" date="2015" name="Mol. Plant Microbe Interact.">
        <title>Comparative Genomic Analysis of Pseudomonas chlororaphis PCL1606 Reveals New Insight into Antifungal Compounds Involved in Biocontrol.</title>
        <authorList>
            <person name="Calderon C.E."/>
            <person name="Ramos C."/>
            <person name="de Vicente A."/>
            <person name="Cazorla F.M."/>
        </authorList>
    </citation>
    <scope>NUCLEOTIDE SEQUENCE [LARGE SCALE GENOMIC DNA]</scope>
    <source>
        <strain evidence="4 5">PCL1606</strain>
    </source>
</reference>
<sequence>MTAAAKKNATAKPSTQVAPAKAASPKKAKAAAGYSRETGRSAKAKAASLREGQAVYALPSPMVRGLLPGTDADDPMAVFRATQAGFSLGSVIDLVESVEAFKRYNVLAKIVGFSERTLARRLKHQDQSLTPEQSARALHYAQVLERAEAVFGSRALAEDWMTQPALGLDGEVPIDLLANAVGYELVTDFLHRLEFGVY</sequence>
<protein>
    <submittedName>
        <fullName evidence="4">Toxin-antitoxin system antitoxin subunit</fullName>
    </submittedName>
</protein>
<dbReference type="Proteomes" id="UP000032748">
    <property type="component" value="Chromosome"/>
</dbReference>
<dbReference type="OrthoDB" id="5918037at2"/>
<feature type="domain" description="Antitoxin Xre-like helix-turn-helix" evidence="3">
    <location>
        <begin position="105"/>
        <end position="141"/>
    </location>
</feature>
<feature type="compositionally biased region" description="Low complexity" evidence="1">
    <location>
        <begin position="1"/>
        <end position="23"/>
    </location>
</feature>
<evidence type="ECO:0000259" key="3">
    <source>
        <dbReference type="Pfam" id="PF20432"/>
    </source>
</evidence>
<proteinExistence type="predicted"/>
<dbReference type="KEGG" id="pcz:PCL1606_34410"/>
<feature type="domain" description="Antitoxin Xre/MbcA/ParS-like toxin-binding" evidence="2">
    <location>
        <begin position="147"/>
        <end position="196"/>
    </location>
</feature>
<feature type="region of interest" description="Disordered" evidence="1">
    <location>
        <begin position="1"/>
        <end position="45"/>
    </location>
</feature>